<evidence type="ECO:0000256" key="4">
    <source>
        <dbReference type="ARBA" id="ARBA00023136"/>
    </source>
</evidence>
<reference evidence="8" key="2">
    <citation type="submission" date="2020-09" db="EMBL/GenBank/DDBJ databases">
        <authorList>
            <person name="Sun Q."/>
            <person name="Kim S."/>
        </authorList>
    </citation>
    <scope>NUCLEOTIDE SEQUENCE</scope>
    <source>
        <strain evidence="8">KCTC 32020</strain>
    </source>
</reference>
<evidence type="ECO:0000256" key="3">
    <source>
        <dbReference type="ARBA" id="ARBA00022989"/>
    </source>
</evidence>
<feature type="transmembrane region" description="Helical" evidence="6">
    <location>
        <begin position="171"/>
        <end position="192"/>
    </location>
</feature>
<dbReference type="SUPFAM" id="SSF50182">
    <property type="entry name" value="Sm-like ribonucleoproteins"/>
    <property type="match status" value="1"/>
</dbReference>
<feature type="region of interest" description="Disordered" evidence="5">
    <location>
        <begin position="387"/>
        <end position="420"/>
    </location>
</feature>
<evidence type="ECO:0000256" key="5">
    <source>
        <dbReference type="SAM" id="MobiDB-lite"/>
    </source>
</evidence>
<feature type="transmembrane region" description="Helical" evidence="6">
    <location>
        <begin position="86"/>
        <end position="108"/>
    </location>
</feature>
<dbReference type="GO" id="GO:0008381">
    <property type="term" value="F:mechanosensitive monoatomic ion channel activity"/>
    <property type="evidence" value="ECO:0007669"/>
    <property type="project" value="UniProtKB-ARBA"/>
</dbReference>
<dbReference type="PANTHER" id="PTHR30566">
    <property type="entry name" value="YNAI-RELATED MECHANOSENSITIVE ION CHANNEL"/>
    <property type="match status" value="1"/>
</dbReference>
<gene>
    <name evidence="8" type="ORF">GCM10007167_26230</name>
</gene>
<dbReference type="InterPro" id="IPR010920">
    <property type="entry name" value="LSM_dom_sf"/>
</dbReference>
<dbReference type="AlphaFoldDB" id="A0A919DHM5"/>
<evidence type="ECO:0000313" key="8">
    <source>
        <dbReference type="EMBL" id="GHE43153.1"/>
    </source>
</evidence>
<evidence type="ECO:0000259" key="7">
    <source>
        <dbReference type="Pfam" id="PF00924"/>
    </source>
</evidence>
<comment type="caution">
    <text evidence="8">The sequence shown here is derived from an EMBL/GenBank/DDBJ whole genome shotgun (WGS) entry which is preliminary data.</text>
</comment>
<proteinExistence type="predicted"/>
<keyword evidence="4 6" id="KW-0472">Membrane</keyword>
<evidence type="ECO:0000256" key="6">
    <source>
        <dbReference type="SAM" id="Phobius"/>
    </source>
</evidence>
<dbReference type="Gene3D" id="2.30.30.60">
    <property type="match status" value="1"/>
</dbReference>
<name>A0A919DHM5_9GAMM</name>
<dbReference type="InterPro" id="IPR006685">
    <property type="entry name" value="MscS_channel_2nd"/>
</dbReference>
<dbReference type="Proteomes" id="UP000636453">
    <property type="component" value="Unassembled WGS sequence"/>
</dbReference>
<feature type="domain" description="Mechanosensitive ion channel MscS" evidence="7">
    <location>
        <begin position="220"/>
        <end position="286"/>
    </location>
</feature>
<reference evidence="8" key="1">
    <citation type="journal article" date="2014" name="Int. J. Syst. Evol. Microbiol.">
        <title>Complete genome sequence of Corynebacterium casei LMG S-19264T (=DSM 44701T), isolated from a smear-ripened cheese.</title>
        <authorList>
            <consortium name="US DOE Joint Genome Institute (JGI-PGF)"/>
            <person name="Walter F."/>
            <person name="Albersmeier A."/>
            <person name="Kalinowski J."/>
            <person name="Ruckert C."/>
        </authorList>
    </citation>
    <scope>NUCLEOTIDE SEQUENCE</scope>
    <source>
        <strain evidence="8">KCTC 32020</strain>
    </source>
</reference>
<feature type="transmembrane region" description="Helical" evidence="6">
    <location>
        <begin position="198"/>
        <end position="217"/>
    </location>
</feature>
<keyword evidence="3 6" id="KW-1133">Transmembrane helix</keyword>
<evidence type="ECO:0000256" key="1">
    <source>
        <dbReference type="ARBA" id="ARBA00004370"/>
    </source>
</evidence>
<dbReference type="Pfam" id="PF00924">
    <property type="entry name" value="MS_channel_2nd"/>
    <property type="match status" value="1"/>
</dbReference>
<organism evidence="8 9">
    <name type="scientific">Vulcaniibacterium thermophilum</name>
    <dbReference type="NCBI Taxonomy" id="1169913"/>
    <lineage>
        <taxon>Bacteria</taxon>
        <taxon>Pseudomonadati</taxon>
        <taxon>Pseudomonadota</taxon>
        <taxon>Gammaproteobacteria</taxon>
        <taxon>Lysobacterales</taxon>
        <taxon>Lysobacteraceae</taxon>
        <taxon>Vulcaniibacterium</taxon>
    </lineage>
</organism>
<dbReference type="GO" id="GO:0016020">
    <property type="term" value="C:membrane"/>
    <property type="evidence" value="ECO:0007669"/>
    <property type="project" value="UniProtKB-SubCell"/>
</dbReference>
<comment type="subcellular location">
    <subcellularLocation>
        <location evidence="1">Membrane</location>
    </subcellularLocation>
</comment>
<evidence type="ECO:0000256" key="2">
    <source>
        <dbReference type="ARBA" id="ARBA00022692"/>
    </source>
</evidence>
<evidence type="ECO:0000313" key="9">
    <source>
        <dbReference type="Proteomes" id="UP000636453"/>
    </source>
</evidence>
<feature type="transmembrane region" description="Helical" evidence="6">
    <location>
        <begin position="52"/>
        <end position="74"/>
    </location>
</feature>
<accession>A0A919DHM5</accession>
<dbReference type="Gene3D" id="1.10.287.1260">
    <property type="match status" value="1"/>
</dbReference>
<dbReference type="EMBL" id="BNCF01000019">
    <property type="protein sequence ID" value="GHE43153.1"/>
    <property type="molecule type" value="Genomic_DNA"/>
</dbReference>
<dbReference type="PANTHER" id="PTHR30566:SF25">
    <property type="entry name" value="INNER MEMBRANE PROTEIN"/>
    <property type="match status" value="1"/>
</dbReference>
<keyword evidence="2 6" id="KW-0812">Transmembrane</keyword>
<feature type="transmembrane region" description="Helical" evidence="6">
    <location>
        <begin position="120"/>
        <end position="141"/>
    </location>
</feature>
<keyword evidence="9" id="KW-1185">Reference proteome</keyword>
<protein>
    <submittedName>
        <fullName evidence="8">Membrane protein</fullName>
    </submittedName>
</protein>
<dbReference type="InterPro" id="IPR023408">
    <property type="entry name" value="MscS_beta-dom_sf"/>
</dbReference>
<sequence>MPRLAADAALSRAPHARGRARLTRLGATFALRLDNAAAMDIFAPDWDQIARFAIPLGLALLLGLLARHLLLAIARRVRGGKTLRALLVRAISIPAAFALPLVFLGMALRFVPLAPRGLAALQHAIWIGLIAALTWLAVRLVNAAQRWVLLKHPVDVEDNLAARRVQTQTRVLARVVMGGIVVVGAAAALMTFPAVRQVGATLLASAGLAGLVAGIAARPVFGNLIAGLQIALTQPIRLDDVVIVDGQWGRIEEITSSYVVVRIWDERRMIVPLSWFIENPFQNWTRRTACLLGEVFLWLDYRTPMEPLRAQLQRICESDARWDGRVCIAQITDTDKHTMQVRLLVSARNSGDAFDLRCAVRERMIDFLQREHPEALPRLRASVAQTERPERRWRLPTTADLPSSPRAEDETVTDTAERMG</sequence>